<evidence type="ECO:0000313" key="6">
    <source>
        <dbReference type="EMBL" id="GET37747.1"/>
    </source>
</evidence>
<evidence type="ECO:0000256" key="1">
    <source>
        <dbReference type="ARBA" id="ARBA00022741"/>
    </source>
</evidence>
<dbReference type="Proteomes" id="UP001050975">
    <property type="component" value="Unassembled WGS sequence"/>
</dbReference>
<dbReference type="SMART" id="SM00382">
    <property type="entry name" value="AAA"/>
    <property type="match status" value="1"/>
</dbReference>
<keyword evidence="2" id="KW-0067">ATP-binding</keyword>
<dbReference type="InterPro" id="IPR003959">
    <property type="entry name" value="ATPase_AAA_core"/>
</dbReference>
<dbReference type="AlphaFoldDB" id="A0AAV3XBU3"/>
<name>A0AAV3XBU3_9CYAN</name>
<comment type="caution">
    <text evidence="6">The sequence shown here is derived from an EMBL/GenBank/DDBJ whole genome shotgun (WGS) entry which is preliminary data.</text>
</comment>
<dbReference type="EMBL" id="BLAY01000033">
    <property type="protein sequence ID" value="GET37747.1"/>
    <property type="molecule type" value="Genomic_DNA"/>
</dbReference>
<dbReference type="GO" id="GO:0016887">
    <property type="term" value="F:ATP hydrolysis activity"/>
    <property type="evidence" value="ECO:0007669"/>
    <property type="project" value="InterPro"/>
</dbReference>
<feature type="domain" description="AAA+ ATPase" evidence="5">
    <location>
        <begin position="289"/>
        <end position="420"/>
    </location>
</feature>
<proteinExistence type="inferred from homology"/>
<dbReference type="RefSeq" id="WP_226579734.1">
    <property type="nucleotide sequence ID" value="NZ_BLAY01000033.1"/>
</dbReference>
<dbReference type="GO" id="GO:0005524">
    <property type="term" value="F:ATP binding"/>
    <property type="evidence" value="ECO:0007669"/>
    <property type="project" value="UniProtKB-KW"/>
</dbReference>
<keyword evidence="1" id="KW-0547">Nucleotide-binding</keyword>
<dbReference type="SUPFAM" id="SSF52540">
    <property type="entry name" value="P-loop containing nucleoside triphosphate hydrolases"/>
    <property type="match status" value="1"/>
</dbReference>
<dbReference type="Gene3D" id="1.10.8.60">
    <property type="match status" value="1"/>
</dbReference>
<dbReference type="InterPro" id="IPR027417">
    <property type="entry name" value="P-loop_NTPase"/>
</dbReference>
<organism evidence="6 7">
    <name type="scientific">Microseira wollei NIES-4236</name>
    <dbReference type="NCBI Taxonomy" id="2530354"/>
    <lineage>
        <taxon>Bacteria</taxon>
        <taxon>Bacillati</taxon>
        <taxon>Cyanobacteriota</taxon>
        <taxon>Cyanophyceae</taxon>
        <taxon>Oscillatoriophycideae</taxon>
        <taxon>Aerosakkonematales</taxon>
        <taxon>Aerosakkonemataceae</taxon>
        <taxon>Microseira</taxon>
    </lineage>
</organism>
<evidence type="ECO:0000259" key="5">
    <source>
        <dbReference type="SMART" id="SM00382"/>
    </source>
</evidence>
<dbReference type="Pfam" id="PF00004">
    <property type="entry name" value="AAA"/>
    <property type="match status" value="1"/>
</dbReference>
<reference evidence="6" key="1">
    <citation type="submission" date="2019-10" db="EMBL/GenBank/DDBJ databases">
        <title>Draft genome sequece of Microseira wollei NIES-4236.</title>
        <authorList>
            <person name="Yamaguchi H."/>
            <person name="Suzuki S."/>
            <person name="Kawachi M."/>
        </authorList>
    </citation>
    <scope>NUCLEOTIDE SEQUENCE</scope>
    <source>
        <strain evidence="6">NIES-4236</strain>
    </source>
</reference>
<keyword evidence="7" id="KW-1185">Reference proteome</keyword>
<dbReference type="InterPro" id="IPR052381">
    <property type="entry name" value="AAA_domain_protein"/>
</dbReference>
<protein>
    <recommendedName>
        <fullName evidence="4">Uncharacterized AAA domain-containing protein ycf46</fullName>
    </recommendedName>
</protein>
<dbReference type="PANTHER" id="PTHR42960">
    <property type="entry name" value="YCF46 PROTEIN"/>
    <property type="match status" value="1"/>
</dbReference>
<dbReference type="InterPro" id="IPR003593">
    <property type="entry name" value="AAA+_ATPase"/>
</dbReference>
<comment type="similarity">
    <text evidence="3">Belongs to the AAA ATPase family. Highly divergent.</text>
</comment>
<dbReference type="PANTHER" id="PTHR42960:SF1">
    <property type="entry name" value="YCF46 PROTEIN"/>
    <property type="match status" value="1"/>
</dbReference>
<dbReference type="Gene3D" id="3.40.50.300">
    <property type="entry name" value="P-loop containing nucleotide triphosphate hydrolases"/>
    <property type="match status" value="1"/>
</dbReference>
<gene>
    <name evidence="6" type="ORF">MiSe_25010</name>
</gene>
<sequence length="553" mass="62000">MNSCDISEIATPIKAGQPLIACESPIQERSRILTYILKICTSIPLPCYLWNLGSNQILELKISPLGRLEFIQAQISLTRSQLQVAKDYFDILPIWNNYQESGVLILENIYPWIKANMTQDAEFLILSEWVKSNLINLYTNSRTMRKTAILLGARAEITPELAPQIPLVTQELPEIHEIIKALKSEAGEGLPPHLSIGELEAIAHSSIGLYISDIINALTAIHHRHSPQNAKELAEKLFNYKVQLFNRLYDIEFLPAPQVPLGGLDQMLAAFKKFKRLLSPLAKAYNLKLPKGVLLVGPPGTGKSHAAKVCAQIVGVPLILVDWGNFRGYGNEAEPRLKKLLKLTDRLNRVVIYFDDFDKSFAGFDDGGLGQRLAGTLLTWMQERTSDAIVIASVNRMEWLPPELTRAGRFDYIYKVDLPNGGERNTIFNLHLARFDERFKNGGDPYTHESRKEVIKRTQRCVGAEIQTIVERAAATTFYQMFPDENAPIGSSLPPLEISPETLLEERKQIKPLAIREADRVESMRNKADLQALPSSSADESVFAISNVDIYGD</sequence>
<evidence type="ECO:0000256" key="4">
    <source>
        <dbReference type="ARBA" id="ARBA00040480"/>
    </source>
</evidence>
<accession>A0AAV3XBU3</accession>
<evidence type="ECO:0000256" key="3">
    <source>
        <dbReference type="ARBA" id="ARBA00038088"/>
    </source>
</evidence>
<evidence type="ECO:0000313" key="7">
    <source>
        <dbReference type="Proteomes" id="UP001050975"/>
    </source>
</evidence>
<evidence type="ECO:0000256" key="2">
    <source>
        <dbReference type="ARBA" id="ARBA00022840"/>
    </source>
</evidence>